<dbReference type="AlphaFoldDB" id="A0A4Q0NUE6"/>
<organism evidence="1 2">
    <name type="scientific">Leeuwenhoekiella aestuarii</name>
    <dbReference type="NCBI Taxonomy" id="2249426"/>
    <lineage>
        <taxon>Bacteria</taxon>
        <taxon>Pseudomonadati</taxon>
        <taxon>Bacteroidota</taxon>
        <taxon>Flavobacteriia</taxon>
        <taxon>Flavobacteriales</taxon>
        <taxon>Flavobacteriaceae</taxon>
        <taxon>Leeuwenhoekiella</taxon>
    </lineage>
</organism>
<dbReference type="NCBIfam" id="TIGR01200">
    <property type="entry name" value="GLPGLI"/>
    <property type="match status" value="1"/>
</dbReference>
<dbReference type="Pfam" id="PF09697">
    <property type="entry name" value="Porph_ging"/>
    <property type="match status" value="1"/>
</dbReference>
<keyword evidence="2" id="KW-1185">Reference proteome</keyword>
<evidence type="ECO:0000313" key="1">
    <source>
        <dbReference type="EMBL" id="RXG14231.1"/>
    </source>
</evidence>
<proteinExistence type="predicted"/>
<evidence type="ECO:0000313" key="2">
    <source>
        <dbReference type="Proteomes" id="UP000289821"/>
    </source>
</evidence>
<sequence>MPESAFELKSVNISMRDYMKNELMKLKQAYSSTQFRLKFNHSNSMFKVLQTMSIDGQNTSNDVAMSADANGIFYTDAPSKSVIRQVHFENTEYLVKEEYPAFEWKILDKTKQIGQYTCYKAVAIKKLGNGKSIPVEAWVATSLPFNYGPTNYSGAGGLILELKTPLFIFKVSEIRLFDEEREINFIDTDEELISLSKWNALFRRGWN</sequence>
<gene>
    <name evidence="1" type="ORF">DSM04_104339</name>
</gene>
<dbReference type="InterPro" id="IPR005901">
    <property type="entry name" value="GLPGLI"/>
</dbReference>
<reference evidence="1 2" key="1">
    <citation type="submission" date="2018-07" db="EMBL/GenBank/DDBJ databases">
        <title>Leeuwenhoekiella genomics.</title>
        <authorList>
            <person name="Tahon G."/>
            <person name="Willems A."/>
        </authorList>
    </citation>
    <scope>NUCLEOTIDE SEQUENCE [LARGE SCALE GENOMIC DNA]</scope>
    <source>
        <strain evidence="1 2">R-50232</strain>
    </source>
</reference>
<dbReference type="EMBL" id="QOVI01000004">
    <property type="protein sequence ID" value="RXG14231.1"/>
    <property type="molecule type" value="Genomic_DNA"/>
</dbReference>
<accession>A0A4Q0NUE6</accession>
<name>A0A4Q0NUE6_9FLAO</name>
<protein>
    <submittedName>
        <fullName evidence="1">GLPGLI family protein</fullName>
    </submittedName>
</protein>
<dbReference type="Proteomes" id="UP000289821">
    <property type="component" value="Unassembled WGS sequence"/>
</dbReference>
<comment type="caution">
    <text evidence="1">The sequence shown here is derived from an EMBL/GenBank/DDBJ whole genome shotgun (WGS) entry which is preliminary data.</text>
</comment>